<sequence>MKTLIWNIVFGIFLILQLTSCKQNAQHVVDEYYNKGEFNGSVLIVKNGKIVCDTALGFRTLEKGLKTDKNTSFYIASLSKPFTAAAIMILQQQGLLKFDDKASQFIELPEYAKNISIRQLLHHTSGISDYENLFSKKGLTNQEVIDWLFSLKKLDFIPDSQFKYSNSGYIILSQIIEKVSGKSYKDFLNEHIFTPLKMTHTYVYESSTVIQNKALGYNKQKKPDDYSILTTGDGGLYSTPEDLYTFDQALRNHTLINKENTAVMYTPSQLSNGQVSNYGFAWFIENKNGEKTAMHTGGLNGFKALFWRDLQHNTCIIVLTNQGDAFALDNFLHDIKKTLE</sequence>
<feature type="domain" description="Beta-lactamase-related" evidence="3">
    <location>
        <begin position="40"/>
        <end position="324"/>
    </location>
</feature>
<dbReference type="GO" id="GO:0016020">
    <property type="term" value="C:membrane"/>
    <property type="evidence" value="ECO:0007669"/>
    <property type="project" value="UniProtKB-SubCell"/>
</dbReference>
<keyword evidence="2" id="KW-0472">Membrane</keyword>
<dbReference type="AlphaFoldDB" id="A0A316WHR2"/>
<keyword evidence="4" id="KW-0378">Hydrolase</keyword>
<dbReference type="InterPro" id="IPR050491">
    <property type="entry name" value="AmpC-like"/>
</dbReference>
<dbReference type="InterPro" id="IPR012338">
    <property type="entry name" value="Beta-lactam/transpept-like"/>
</dbReference>
<evidence type="ECO:0000256" key="2">
    <source>
        <dbReference type="ARBA" id="ARBA00023136"/>
    </source>
</evidence>
<evidence type="ECO:0000313" key="5">
    <source>
        <dbReference type="Proteomes" id="UP000236413"/>
    </source>
</evidence>
<protein>
    <submittedName>
        <fullName evidence="4">Serine hydrolase</fullName>
    </submittedName>
</protein>
<comment type="subcellular location">
    <subcellularLocation>
        <location evidence="1">Membrane</location>
    </subcellularLocation>
</comment>
<reference evidence="4 5" key="1">
    <citation type="submission" date="2018-04" db="EMBL/GenBank/DDBJ databases">
        <title>Chryseobacterium oncorhynchi 701B-08T from rainbow trout, and Chryseobacterium viscerum 687B-08T from diseased fish.</title>
        <authorList>
            <person name="Jeong J.-J."/>
            <person name="Lee Y.J."/>
            <person name="Pathiraja D."/>
            <person name="Park B."/>
            <person name="Choi I.-G."/>
            <person name="Kim K.D."/>
        </authorList>
    </citation>
    <scope>NUCLEOTIDE SEQUENCE [LARGE SCALE GENOMIC DNA]</scope>
    <source>
        <strain evidence="4 5">687B-08</strain>
    </source>
</reference>
<name>A0A316WHR2_9FLAO</name>
<dbReference type="Pfam" id="PF00144">
    <property type="entry name" value="Beta-lactamase"/>
    <property type="match status" value="1"/>
</dbReference>
<dbReference type="RefSeq" id="WP_109738549.1">
    <property type="nucleotide sequence ID" value="NZ_PPEG02000005.1"/>
</dbReference>
<evidence type="ECO:0000256" key="1">
    <source>
        <dbReference type="ARBA" id="ARBA00004370"/>
    </source>
</evidence>
<dbReference type="PANTHER" id="PTHR46825:SF11">
    <property type="entry name" value="PENICILLIN-BINDING PROTEIN 4"/>
    <property type="match status" value="1"/>
</dbReference>
<comment type="caution">
    <text evidence="4">The sequence shown here is derived from an EMBL/GenBank/DDBJ whole genome shotgun (WGS) entry which is preliminary data.</text>
</comment>
<dbReference type="InterPro" id="IPR001466">
    <property type="entry name" value="Beta-lactam-related"/>
</dbReference>
<dbReference type="Gene3D" id="3.40.710.10">
    <property type="entry name" value="DD-peptidase/beta-lactamase superfamily"/>
    <property type="match status" value="1"/>
</dbReference>
<dbReference type="SUPFAM" id="SSF56601">
    <property type="entry name" value="beta-lactamase/transpeptidase-like"/>
    <property type="match status" value="1"/>
</dbReference>
<organism evidence="4 5">
    <name type="scientific">Chryseobacterium viscerum</name>
    <dbReference type="NCBI Taxonomy" id="1037377"/>
    <lineage>
        <taxon>Bacteria</taxon>
        <taxon>Pseudomonadati</taxon>
        <taxon>Bacteroidota</taxon>
        <taxon>Flavobacteriia</taxon>
        <taxon>Flavobacteriales</taxon>
        <taxon>Weeksellaceae</taxon>
        <taxon>Chryseobacterium group</taxon>
        <taxon>Chryseobacterium</taxon>
    </lineage>
</organism>
<dbReference type="Proteomes" id="UP000236413">
    <property type="component" value="Unassembled WGS sequence"/>
</dbReference>
<accession>A0A316WHR2</accession>
<evidence type="ECO:0000259" key="3">
    <source>
        <dbReference type="Pfam" id="PF00144"/>
    </source>
</evidence>
<proteinExistence type="predicted"/>
<dbReference type="PANTHER" id="PTHR46825">
    <property type="entry name" value="D-ALANYL-D-ALANINE-CARBOXYPEPTIDASE/ENDOPEPTIDASE AMPH"/>
    <property type="match status" value="1"/>
</dbReference>
<dbReference type="GO" id="GO:0016787">
    <property type="term" value="F:hydrolase activity"/>
    <property type="evidence" value="ECO:0007669"/>
    <property type="project" value="UniProtKB-KW"/>
</dbReference>
<dbReference type="EMBL" id="PPEG02000005">
    <property type="protein sequence ID" value="PWN60991.1"/>
    <property type="molecule type" value="Genomic_DNA"/>
</dbReference>
<gene>
    <name evidence="4" type="ORF">C1634_013050</name>
</gene>
<evidence type="ECO:0000313" key="4">
    <source>
        <dbReference type="EMBL" id="PWN60991.1"/>
    </source>
</evidence>